<keyword evidence="2" id="KW-1185">Reference proteome</keyword>
<organism evidence="1 2">
    <name type="scientific">Asbolus verrucosus</name>
    <name type="common">Desert ironclad beetle</name>
    <dbReference type="NCBI Taxonomy" id="1661398"/>
    <lineage>
        <taxon>Eukaryota</taxon>
        <taxon>Metazoa</taxon>
        <taxon>Ecdysozoa</taxon>
        <taxon>Arthropoda</taxon>
        <taxon>Hexapoda</taxon>
        <taxon>Insecta</taxon>
        <taxon>Pterygota</taxon>
        <taxon>Neoptera</taxon>
        <taxon>Endopterygota</taxon>
        <taxon>Coleoptera</taxon>
        <taxon>Polyphaga</taxon>
        <taxon>Cucujiformia</taxon>
        <taxon>Tenebrionidae</taxon>
        <taxon>Pimeliinae</taxon>
        <taxon>Asbolus</taxon>
    </lineage>
</organism>
<protein>
    <submittedName>
        <fullName evidence="1">Uncharacterized protein</fullName>
    </submittedName>
</protein>
<comment type="caution">
    <text evidence="1">The sequence shown here is derived from an EMBL/GenBank/DDBJ whole genome shotgun (WGS) entry which is preliminary data.</text>
</comment>
<dbReference type="AlphaFoldDB" id="A0A482V9G5"/>
<dbReference type="EMBL" id="QDEB01124802">
    <property type="protein sequence ID" value="RZB39826.1"/>
    <property type="molecule type" value="Genomic_DNA"/>
</dbReference>
<gene>
    <name evidence="1" type="ORF">BDFB_005665</name>
</gene>
<accession>A0A482V9G5</accession>
<evidence type="ECO:0000313" key="2">
    <source>
        <dbReference type="Proteomes" id="UP000292052"/>
    </source>
</evidence>
<dbReference type="Proteomes" id="UP000292052">
    <property type="component" value="Unassembled WGS sequence"/>
</dbReference>
<evidence type="ECO:0000313" key="1">
    <source>
        <dbReference type="EMBL" id="RZB39826.1"/>
    </source>
</evidence>
<name>A0A482V9G5_ASBVE</name>
<proteinExistence type="predicted"/>
<sequence>MWLVIQCYIRNPHGISIQKLASGVPGSIRS</sequence>
<reference evidence="1 2" key="1">
    <citation type="submission" date="2017-03" db="EMBL/GenBank/DDBJ databases">
        <title>Genome of the blue death feigning beetle - Asbolus verrucosus.</title>
        <authorList>
            <person name="Rider S.D."/>
        </authorList>
    </citation>
    <scope>NUCLEOTIDE SEQUENCE [LARGE SCALE GENOMIC DNA]</scope>
    <source>
        <strain evidence="1">Butters</strain>
        <tissue evidence="1">Head and leg muscle</tissue>
    </source>
</reference>